<evidence type="ECO:0000256" key="6">
    <source>
        <dbReference type="ARBA" id="ARBA00022552"/>
    </source>
</evidence>
<gene>
    <name evidence="19" type="ORF">CSTERTH_09960</name>
</gene>
<keyword evidence="13" id="KW-0804">Transcription</keyword>
<feature type="binding site" evidence="17">
    <location>
        <position position="330"/>
    </location>
    <ligand>
        <name>S-adenosyl-L-methionine</name>
        <dbReference type="ChEBI" id="CHEBI:59789"/>
    </ligand>
</feature>
<dbReference type="PRINTS" id="PR02008">
    <property type="entry name" value="RCMTFAMILY"/>
</dbReference>
<evidence type="ECO:0000256" key="11">
    <source>
        <dbReference type="ARBA" id="ARBA00022884"/>
    </source>
</evidence>
<dbReference type="EMBL" id="CP014672">
    <property type="protein sequence ID" value="ANW99332.1"/>
    <property type="molecule type" value="Genomic_DNA"/>
</dbReference>
<dbReference type="SUPFAM" id="SSF48013">
    <property type="entry name" value="NusB-like"/>
    <property type="match status" value="1"/>
</dbReference>
<evidence type="ECO:0000256" key="12">
    <source>
        <dbReference type="ARBA" id="ARBA00023015"/>
    </source>
</evidence>
<comment type="similarity">
    <text evidence="17">Belongs to the class I-like SAM-binding methyltransferase superfamily. RsmB/NOP family.</text>
</comment>
<dbReference type="NCBIfam" id="NF011494">
    <property type="entry name" value="PRK14902.1"/>
    <property type="match status" value="1"/>
</dbReference>
<feature type="active site" description="Nucleophile" evidence="17">
    <location>
        <position position="383"/>
    </location>
</feature>
<feature type="domain" description="SAM-dependent MTase RsmB/NOP-type" evidence="18">
    <location>
        <begin position="171"/>
        <end position="448"/>
    </location>
</feature>
<dbReference type="FunFam" id="3.40.50.150:FF:000257">
    <property type="entry name" value="16S rRNA methyltransferase"/>
    <property type="match status" value="1"/>
</dbReference>
<reference evidence="19 20" key="1">
    <citation type="submission" date="2016-02" db="EMBL/GenBank/DDBJ databases">
        <title>Comparison of Clostridium stercorarium subspecies using comparative genomics and transcriptomics.</title>
        <authorList>
            <person name="Schellenberg J."/>
            <person name="Thallinger G."/>
            <person name="Levin D.B."/>
            <person name="Zhang X."/>
            <person name="Alvare G."/>
            <person name="Fristensky B."/>
            <person name="Sparling R."/>
        </authorList>
    </citation>
    <scope>NUCLEOTIDE SEQUENCE [LARGE SCALE GENOMIC DNA]</scope>
    <source>
        <strain evidence="19 20">DSM 2910</strain>
    </source>
</reference>
<comment type="subcellular location">
    <subcellularLocation>
        <location evidence="2">Cytoplasm</location>
    </subcellularLocation>
</comment>
<keyword evidence="12" id="KW-0805">Transcription regulation</keyword>
<evidence type="ECO:0000256" key="7">
    <source>
        <dbReference type="ARBA" id="ARBA00022603"/>
    </source>
</evidence>
<evidence type="ECO:0000256" key="9">
    <source>
        <dbReference type="ARBA" id="ARBA00022691"/>
    </source>
</evidence>
<dbReference type="Gene3D" id="1.10.940.10">
    <property type="entry name" value="NusB-like"/>
    <property type="match status" value="1"/>
</dbReference>
<dbReference type="CDD" id="cd02440">
    <property type="entry name" value="AdoMet_MTases"/>
    <property type="match status" value="1"/>
</dbReference>
<dbReference type="Gene3D" id="3.40.50.150">
    <property type="entry name" value="Vaccinia Virus protein VP39"/>
    <property type="match status" value="1"/>
</dbReference>
<dbReference type="AlphaFoldDB" id="A0A1B1YEX7"/>
<evidence type="ECO:0000313" key="20">
    <source>
        <dbReference type="Proteomes" id="UP000092971"/>
    </source>
</evidence>
<name>A0A1B1YEX7_THEST</name>
<dbReference type="EC" id="2.1.1.176" evidence="4"/>
<dbReference type="NCBIfam" id="TIGR00563">
    <property type="entry name" value="rsmB"/>
    <property type="match status" value="1"/>
</dbReference>
<dbReference type="InterPro" id="IPR029063">
    <property type="entry name" value="SAM-dependent_MTases_sf"/>
</dbReference>
<evidence type="ECO:0000313" key="19">
    <source>
        <dbReference type="EMBL" id="ANW99332.1"/>
    </source>
</evidence>
<dbReference type="OrthoDB" id="9810297at2"/>
<dbReference type="PANTHER" id="PTHR22807:SF53">
    <property type="entry name" value="RIBOSOMAL RNA SMALL SUBUNIT METHYLTRANSFERASE B-RELATED"/>
    <property type="match status" value="1"/>
</dbReference>
<dbReference type="Pfam" id="PF01189">
    <property type="entry name" value="Methyltr_RsmB-F"/>
    <property type="match status" value="1"/>
</dbReference>
<sequence length="449" mass="50992">MDKARETALKAIYETDIKGAYANLELKKLLADKELNSRDRAFITELVYGTVTRKLTLDWIISHFSKIQLKKMSNLVLQILRMGTYQIMFLDRVPPSAACNTSVELAKRYAKQSSGFVNAVLRNIARNKERISFEDIDAPTVSEKLSIKYSFPEYLVREWISVFGENFTEELLKAFLERPDFSVRINTLKTTKESVVEDLNSHGIETLPGRYLDEALYLKNISDISNLDAFQKGKITVQDESSMIVARILDPKPGEKILDTCAAPGGKTTHIGQLMQNRGHIDAWDVHEHKIALINENAKRLGVEIINASQQDALYLLNEAKGVYDRVLVDAPCSGTGIIRRKPDIKWKRKKEDLSNLVEIQKKILYNAGRYVKPGGVLVYSTCSVDVRENEEVVKFFLAENGDFKRESVKELLPQALKEKAGVDEGMLRLYPHIDGTDGFFIARMRKIR</sequence>
<dbReference type="Pfam" id="PF01029">
    <property type="entry name" value="NusB"/>
    <property type="match status" value="1"/>
</dbReference>
<feature type="binding site" evidence="17">
    <location>
        <begin position="261"/>
        <end position="267"/>
    </location>
    <ligand>
        <name>S-adenosyl-L-methionine</name>
        <dbReference type="ChEBI" id="CHEBI:59789"/>
    </ligand>
</feature>
<dbReference type="InterPro" id="IPR004573">
    <property type="entry name" value="rRNA_ssu_MeTfrase_B"/>
</dbReference>
<evidence type="ECO:0000256" key="4">
    <source>
        <dbReference type="ARBA" id="ARBA00012140"/>
    </source>
</evidence>
<accession>A0A1B1YEX7</accession>
<dbReference type="InterPro" id="IPR054728">
    <property type="entry name" value="RsmB-like_ferredoxin"/>
</dbReference>
<dbReference type="InterPro" id="IPR001678">
    <property type="entry name" value="MeTrfase_RsmB-F_NOP2_dom"/>
</dbReference>
<evidence type="ECO:0000256" key="16">
    <source>
        <dbReference type="ARBA" id="ARBA00047283"/>
    </source>
</evidence>
<dbReference type="Gene3D" id="3.30.70.1170">
    <property type="entry name" value="Sun protein, domain 3"/>
    <property type="match status" value="1"/>
</dbReference>
<feature type="binding site" evidence="17">
    <location>
        <position position="312"/>
    </location>
    <ligand>
        <name>S-adenosyl-L-methionine</name>
        <dbReference type="ChEBI" id="CHEBI:59789"/>
    </ligand>
</feature>
<evidence type="ECO:0000256" key="14">
    <source>
        <dbReference type="ARBA" id="ARBA00030399"/>
    </source>
</evidence>
<evidence type="ECO:0000256" key="3">
    <source>
        <dbReference type="ARBA" id="ARBA00005952"/>
    </source>
</evidence>
<dbReference type="GO" id="GO:0005737">
    <property type="term" value="C:cytoplasm"/>
    <property type="evidence" value="ECO:0007669"/>
    <property type="project" value="UniProtKB-SubCell"/>
</dbReference>
<dbReference type="SUPFAM" id="SSF53335">
    <property type="entry name" value="S-adenosyl-L-methionine-dependent methyltransferases"/>
    <property type="match status" value="1"/>
</dbReference>
<dbReference type="InterPro" id="IPR049560">
    <property type="entry name" value="MeTrfase_RsmB-F_NOP2_cat"/>
</dbReference>
<keyword evidence="10" id="KW-0889">Transcription antitermination</keyword>
<evidence type="ECO:0000256" key="15">
    <source>
        <dbReference type="ARBA" id="ARBA00031088"/>
    </source>
</evidence>
<proteinExistence type="inferred from homology"/>
<evidence type="ECO:0000256" key="5">
    <source>
        <dbReference type="ARBA" id="ARBA00022490"/>
    </source>
</evidence>
<keyword evidence="9 17" id="KW-0949">S-adenosyl-L-methionine</keyword>
<feature type="binding site" evidence="17">
    <location>
        <position position="285"/>
    </location>
    <ligand>
        <name>S-adenosyl-L-methionine</name>
        <dbReference type="ChEBI" id="CHEBI:59789"/>
    </ligand>
</feature>
<comment type="function">
    <text evidence="1">Specifically methylates the cytosine at position 967 (m5C967) of 16S rRNA.</text>
</comment>
<dbReference type="RefSeq" id="WP_015359718.1">
    <property type="nucleotide sequence ID" value="NZ_CP014672.1"/>
</dbReference>
<evidence type="ECO:0000256" key="17">
    <source>
        <dbReference type="PROSITE-ProRule" id="PRU01023"/>
    </source>
</evidence>
<dbReference type="NCBIfam" id="TIGR01951">
    <property type="entry name" value="nusB"/>
    <property type="match status" value="1"/>
</dbReference>
<dbReference type="InterPro" id="IPR011023">
    <property type="entry name" value="Nop2p"/>
</dbReference>
<keyword evidence="11 17" id="KW-0694">RNA-binding</keyword>
<dbReference type="Pfam" id="PF22458">
    <property type="entry name" value="RsmF-B_ferredox"/>
    <property type="match status" value="1"/>
</dbReference>
<evidence type="ECO:0000256" key="8">
    <source>
        <dbReference type="ARBA" id="ARBA00022679"/>
    </source>
</evidence>
<keyword evidence="5" id="KW-0963">Cytoplasm</keyword>
<comment type="catalytic activity">
    <reaction evidence="16">
        <text>cytidine(967) in 16S rRNA + S-adenosyl-L-methionine = 5-methylcytidine(967) in 16S rRNA + S-adenosyl-L-homocysteine + H(+)</text>
        <dbReference type="Rhea" id="RHEA:42748"/>
        <dbReference type="Rhea" id="RHEA-COMP:10219"/>
        <dbReference type="Rhea" id="RHEA-COMP:10220"/>
        <dbReference type="ChEBI" id="CHEBI:15378"/>
        <dbReference type="ChEBI" id="CHEBI:57856"/>
        <dbReference type="ChEBI" id="CHEBI:59789"/>
        <dbReference type="ChEBI" id="CHEBI:74483"/>
        <dbReference type="ChEBI" id="CHEBI:82748"/>
        <dbReference type="EC" id="2.1.1.176"/>
    </reaction>
</comment>
<dbReference type="InterPro" id="IPR006027">
    <property type="entry name" value="NusB_RsmB_TIM44"/>
</dbReference>
<dbReference type="Proteomes" id="UP000092971">
    <property type="component" value="Chromosome"/>
</dbReference>
<dbReference type="InterPro" id="IPR011605">
    <property type="entry name" value="NusB_fam"/>
</dbReference>
<keyword evidence="7 17" id="KW-0489">Methyltransferase</keyword>
<evidence type="ECO:0000259" key="18">
    <source>
        <dbReference type="PROSITE" id="PS51686"/>
    </source>
</evidence>
<protein>
    <recommendedName>
        <fullName evidence="4">16S rRNA (cytosine(967)-C(5))-methyltransferase</fullName>
        <ecNumber evidence="4">2.1.1.176</ecNumber>
    </recommendedName>
    <alternativeName>
        <fullName evidence="14">16S rRNA m5C967 methyltransferase</fullName>
    </alternativeName>
    <alternativeName>
        <fullName evidence="15">rRNA (cytosine-C(5)-)-methyltransferase RsmB</fullName>
    </alternativeName>
</protein>
<keyword evidence="8 17" id="KW-0808">Transferase</keyword>
<dbReference type="PANTHER" id="PTHR22807">
    <property type="entry name" value="NOP2 YEAST -RELATED NOL1/NOP2/FMU SUN DOMAIN-CONTAINING"/>
    <property type="match status" value="1"/>
</dbReference>
<dbReference type="GO" id="GO:0003723">
    <property type="term" value="F:RNA binding"/>
    <property type="evidence" value="ECO:0007669"/>
    <property type="project" value="UniProtKB-UniRule"/>
</dbReference>
<evidence type="ECO:0000256" key="2">
    <source>
        <dbReference type="ARBA" id="ARBA00004496"/>
    </source>
</evidence>
<dbReference type="InterPro" id="IPR035926">
    <property type="entry name" value="NusB-like_sf"/>
</dbReference>
<dbReference type="GO" id="GO:0008649">
    <property type="term" value="F:rRNA methyltransferase activity"/>
    <property type="evidence" value="ECO:0007669"/>
    <property type="project" value="InterPro"/>
</dbReference>
<organism evidence="19 20">
    <name type="scientific">Thermoclostridium stercorarium subsp. thermolacticum DSM 2910</name>
    <dbReference type="NCBI Taxonomy" id="1121336"/>
    <lineage>
        <taxon>Bacteria</taxon>
        <taxon>Bacillati</taxon>
        <taxon>Bacillota</taxon>
        <taxon>Clostridia</taxon>
        <taxon>Eubacteriales</taxon>
        <taxon>Oscillospiraceae</taxon>
        <taxon>Thermoclostridium</taxon>
    </lineage>
</organism>
<evidence type="ECO:0000256" key="10">
    <source>
        <dbReference type="ARBA" id="ARBA00022814"/>
    </source>
</evidence>
<evidence type="ECO:0000256" key="13">
    <source>
        <dbReference type="ARBA" id="ARBA00023163"/>
    </source>
</evidence>
<dbReference type="GO" id="GO:0006353">
    <property type="term" value="P:DNA-templated transcription termination"/>
    <property type="evidence" value="ECO:0007669"/>
    <property type="project" value="InterPro"/>
</dbReference>
<evidence type="ECO:0000256" key="1">
    <source>
        <dbReference type="ARBA" id="ARBA00002724"/>
    </source>
</evidence>
<keyword evidence="6" id="KW-0698">rRNA processing</keyword>
<dbReference type="NCBIfam" id="TIGR00446">
    <property type="entry name" value="nop2p"/>
    <property type="match status" value="1"/>
</dbReference>
<dbReference type="FunFam" id="3.30.70.1170:FF:000003">
    <property type="entry name" value="16S rRNA (Cytosine(967)-C(5))-methyltransferase RsmB"/>
    <property type="match status" value="1"/>
</dbReference>
<dbReference type="PROSITE" id="PS51686">
    <property type="entry name" value="SAM_MT_RSMB_NOP"/>
    <property type="match status" value="1"/>
</dbReference>
<dbReference type="InterPro" id="IPR023267">
    <property type="entry name" value="RCMT"/>
</dbReference>
<dbReference type="GO" id="GO:0031564">
    <property type="term" value="P:transcription antitermination"/>
    <property type="evidence" value="ECO:0007669"/>
    <property type="project" value="UniProtKB-KW"/>
</dbReference>
<comment type="similarity">
    <text evidence="3">Belongs to the NusB family.</text>
</comment>